<evidence type="ECO:0000259" key="11">
    <source>
        <dbReference type="SMART" id="SM01185"/>
    </source>
</evidence>
<dbReference type="AlphaFoldDB" id="A0A2P1PA24"/>
<dbReference type="SMART" id="SM01185">
    <property type="entry name" value="EFP"/>
    <property type="match status" value="1"/>
</dbReference>
<dbReference type="SMART" id="SM00841">
    <property type="entry name" value="Elong-fact-P_C"/>
    <property type="match status" value="1"/>
</dbReference>
<comment type="pathway">
    <text evidence="2 7">Protein biosynthesis; polypeptide chain elongation.</text>
</comment>
<comment type="function">
    <text evidence="7">Involved in peptide bond synthesis. Stimulates efficient translation and peptide-bond synthesis on native or reconstituted 70S ribosomes in vitro. Probably functions indirectly by altering the affinity of the ribosome for aminoacyl-tRNA, thus increasing their reactivity as acceptors for peptidyl transferase.</text>
</comment>
<dbReference type="GO" id="GO:0003746">
    <property type="term" value="F:translation elongation factor activity"/>
    <property type="evidence" value="ECO:0007669"/>
    <property type="project" value="UniProtKB-UniRule"/>
</dbReference>
<dbReference type="RefSeq" id="WP_106874910.1">
    <property type="nucleotide sequence ID" value="NZ_CP027845.1"/>
</dbReference>
<keyword evidence="6 7" id="KW-0648">Protein biosynthesis</keyword>
<dbReference type="FunFam" id="2.40.50.140:FF:000004">
    <property type="entry name" value="Elongation factor P"/>
    <property type="match status" value="1"/>
</dbReference>
<organism evidence="12 13">
    <name type="scientific">Candidatus Phycorickettsia trachydisci</name>
    <dbReference type="NCBI Taxonomy" id="2115978"/>
    <lineage>
        <taxon>Bacteria</taxon>
        <taxon>Pseudomonadati</taxon>
        <taxon>Pseudomonadota</taxon>
        <taxon>Alphaproteobacteria</taxon>
        <taxon>Rickettsiales</taxon>
        <taxon>Rickettsiaceae</taxon>
        <taxon>Candidatus Phycorickettsia</taxon>
    </lineage>
</organism>
<dbReference type="PANTHER" id="PTHR30053">
    <property type="entry name" value="ELONGATION FACTOR P"/>
    <property type="match status" value="1"/>
</dbReference>
<sequence length="189" mass="21181">MKISANSLKIGNIIVQDGKLMLIAKAPEHVKPGKGPAYVQLELKDIKTKTKTVQRVSSSDYLEKAHLEQKEYQFLYQDEKSLFFMGTQDFDQIELDKSDFDKGMLAFLQDGMLIKIDFFESDPINFILPSTVTLEISETDPVIKGATAASSYKPALLENGITIKVPPYLNIGDKVVVKTEDSSFVERVK</sequence>
<feature type="domain" description="Elongation factor P C-terminal" evidence="10">
    <location>
        <begin position="132"/>
        <end position="187"/>
    </location>
</feature>
<evidence type="ECO:0000256" key="7">
    <source>
        <dbReference type="HAMAP-Rule" id="MF_00141"/>
    </source>
</evidence>
<evidence type="ECO:0000256" key="9">
    <source>
        <dbReference type="RuleBase" id="RU004389"/>
    </source>
</evidence>
<evidence type="ECO:0000256" key="6">
    <source>
        <dbReference type="ARBA" id="ARBA00022917"/>
    </source>
</evidence>
<dbReference type="PIRSF" id="PIRSF005901">
    <property type="entry name" value="EF-P"/>
    <property type="match status" value="1"/>
</dbReference>
<dbReference type="GO" id="GO:0005829">
    <property type="term" value="C:cytosol"/>
    <property type="evidence" value="ECO:0007669"/>
    <property type="project" value="UniProtKB-ARBA"/>
</dbReference>
<protein>
    <recommendedName>
        <fullName evidence="7 8">Elongation factor P</fullName>
        <shortName evidence="7">EF-P</shortName>
    </recommendedName>
</protein>
<reference evidence="12 13" key="1">
    <citation type="submission" date="2018-03" db="EMBL/GenBank/DDBJ databases">
        <title>A gene transfer event suggests a long-term partnership between eustigmatophyte algae and a novel lineage of endosymbiotic bacteria.</title>
        <authorList>
            <person name="Yurchenko T."/>
            <person name="Sevcikova T."/>
            <person name="Pribyl P."/>
            <person name="El Karkouri K."/>
            <person name="Klimes V."/>
            <person name="Amaral R."/>
            <person name="Zbrankova V."/>
            <person name="Kim E."/>
            <person name="Raoult D."/>
            <person name="Santos L.M.A."/>
            <person name="Elias M."/>
        </authorList>
    </citation>
    <scope>NUCLEOTIDE SEQUENCE [LARGE SCALE GENOMIC DNA]</scope>
    <source>
        <strain evidence="12">CCALA 838</strain>
    </source>
</reference>
<comment type="similarity">
    <text evidence="3 7 9">Belongs to the elongation factor P family.</text>
</comment>
<gene>
    <name evidence="7" type="primary">efp</name>
    <name evidence="12" type="ORF">phytr_11710</name>
</gene>
<dbReference type="InterPro" id="IPR011768">
    <property type="entry name" value="Transl_elongation_fac_P"/>
</dbReference>
<dbReference type="Proteomes" id="UP000241762">
    <property type="component" value="Chromosome"/>
</dbReference>
<keyword evidence="5 7" id="KW-0251">Elongation factor</keyword>
<dbReference type="Pfam" id="PF01132">
    <property type="entry name" value="EFP"/>
    <property type="match status" value="1"/>
</dbReference>
<feature type="domain" description="Translation elongation factor P/YeiP central" evidence="11">
    <location>
        <begin position="69"/>
        <end position="124"/>
    </location>
</feature>
<dbReference type="OrthoDB" id="9801844at2"/>
<dbReference type="SUPFAM" id="SSF50249">
    <property type="entry name" value="Nucleic acid-binding proteins"/>
    <property type="match status" value="2"/>
</dbReference>
<comment type="subcellular location">
    <subcellularLocation>
        <location evidence="1 7">Cytoplasm</location>
    </subcellularLocation>
</comment>
<dbReference type="CDD" id="cd05794">
    <property type="entry name" value="S1_EF-P_repeat_2"/>
    <property type="match status" value="1"/>
</dbReference>
<evidence type="ECO:0000313" key="12">
    <source>
        <dbReference type="EMBL" id="AVP88096.1"/>
    </source>
</evidence>
<dbReference type="SUPFAM" id="SSF50104">
    <property type="entry name" value="Translation proteins SH3-like domain"/>
    <property type="match status" value="1"/>
</dbReference>
<dbReference type="Pfam" id="PF08207">
    <property type="entry name" value="EFP_N"/>
    <property type="match status" value="1"/>
</dbReference>
<dbReference type="InterPro" id="IPR008991">
    <property type="entry name" value="Translation_prot_SH3-like_sf"/>
</dbReference>
<dbReference type="PROSITE" id="PS01275">
    <property type="entry name" value="EFP"/>
    <property type="match status" value="1"/>
</dbReference>
<name>A0A2P1PA24_9RICK</name>
<evidence type="ECO:0000256" key="8">
    <source>
        <dbReference type="NCBIfam" id="TIGR00038"/>
    </source>
</evidence>
<keyword evidence="13" id="KW-1185">Reference proteome</keyword>
<dbReference type="NCBIfam" id="NF001810">
    <property type="entry name" value="PRK00529.1"/>
    <property type="match status" value="1"/>
</dbReference>
<dbReference type="EMBL" id="CP027845">
    <property type="protein sequence ID" value="AVP88096.1"/>
    <property type="molecule type" value="Genomic_DNA"/>
</dbReference>
<evidence type="ECO:0000256" key="2">
    <source>
        <dbReference type="ARBA" id="ARBA00004815"/>
    </source>
</evidence>
<dbReference type="InterPro" id="IPR013185">
    <property type="entry name" value="Transl_elong_KOW-like"/>
</dbReference>
<dbReference type="NCBIfam" id="TIGR00038">
    <property type="entry name" value="efp"/>
    <property type="match status" value="1"/>
</dbReference>
<dbReference type="InterPro" id="IPR014722">
    <property type="entry name" value="Rib_uL2_dom2"/>
</dbReference>
<dbReference type="InterPro" id="IPR001059">
    <property type="entry name" value="Transl_elong_P/YeiP_cen"/>
</dbReference>
<accession>A0A2P1PA24</accession>
<dbReference type="GO" id="GO:0043043">
    <property type="term" value="P:peptide biosynthetic process"/>
    <property type="evidence" value="ECO:0007669"/>
    <property type="project" value="InterPro"/>
</dbReference>
<dbReference type="Pfam" id="PF09285">
    <property type="entry name" value="Elong-fact-P_C"/>
    <property type="match status" value="1"/>
</dbReference>
<evidence type="ECO:0000256" key="4">
    <source>
        <dbReference type="ARBA" id="ARBA00022490"/>
    </source>
</evidence>
<dbReference type="InterPro" id="IPR015365">
    <property type="entry name" value="Elong-fact-P_C"/>
</dbReference>
<dbReference type="UniPathway" id="UPA00345"/>
<proteinExistence type="inferred from homology"/>
<evidence type="ECO:0000256" key="3">
    <source>
        <dbReference type="ARBA" id="ARBA00009479"/>
    </source>
</evidence>
<evidence type="ECO:0000259" key="10">
    <source>
        <dbReference type="SMART" id="SM00841"/>
    </source>
</evidence>
<evidence type="ECO:0000256" key="1">
    <source>
        <dbReference type="ARBA" id="ARBA00004496"/>
    </source>
</evidence>
<dbReference type="Gene3D" id="2.30.30.30">
    <property type="match status" value="1"/>
</dbReference>
<dbReference type="InterPro" id="IPR012340">
    <property type="entry name" value="NA-bd_OB-fold"/>
</dbReference>
<dbReference type="InterPro" id="IPR020599">
    <property type="entry name" value="Transl_elong_fac_P/YeiP"/>
</dbReference>
<dbReference type="Gene3D" id="2.40.50.140">
    <property type="entry name" value="Nucleic acid-binding proteins"/>
    <property type="match status" value="2"/>
</dbReference>
<dbReference type="KEGG" id="ptc:phytr_11710"/>
<keyword evidence="4 7" id="KW-0963">Cytoplasm</keyword>
<dbReference type="HAMAP" id="MF_00141">
    <property type="entry name" value="EF_P"/>
    <property type="match status" value="1"/>
</dbReference>
<evidence type="ECO:0000256" key="5">
    <source>
        <dbReference type="ARBA" id="ARBA00022768"/>
    </source>
</evidence>
<dbReference type="InterPro" id="IPR013852">
    <property type="entry name" value="Transl_elong_P/YeiP_CS"/>
</dbReference>
<dbReference type="PANTHER" id="PTHR30053:SF14">
    <property type="entry name" value="TRANSLATION ELONGATION FACTOR KOW-LIKE DOMAIN-CONTAINING PROTEIN"/>
    <property type="match status" value="1"/>
</dbReference>
<evidence type="ECO:0000313" key="13">
    <source>
        <dbReference type="Proteomes" id="UP000241762"/>
    </source>
</evidence>